<reference evidence="2" key="1">
    <citation type="journal article" date="2010" name="Nature">
        <title>The Dynamic genome of Hydra.</title>
        <authorList>
            <person name="Chapman J.A."/>
            <person name="Kirkness E.F."/>
            <person name="Simakov O."/>
            <person name="Hampson S.E."/>
            <person name="Mitros T."/>
            <person name="Weinmaier T."/>
            <person name="Rattei T."/>
            <person name="Balasubramanian P.G."/>
            <person name="Borman J."/>
            <person name="Busam D."/>
            <person name="Disbennett K."/>
            <person name="Pfannkoch C."/>
            <person name="Sumin N."/>
            <person name="Sutton G."/>
            <person name="Viswanathan L."/>
            <person name="Walenz B."/>
            <person name="Goodstein D.M."/>
            <person name="Hellsten U."/>
            <person name="Kawashima T."/>
            <person name="Prochnik S.E."/>
            <person name="Putnam N.H."/>
            <person name="Shu S."/>
            <person name="Blumberg B."/>
            <person name="Dana C.E."/>
            <person name="Gee L."/>
            <person name="Kibler D.F."/>
            <person name="Law L."/>
            <person name="Lindgens D."/>
            <person name="Martinez D.E."/>
            <person name="Peng J."/>
            <person name="Wigge P.A."/>
            <person name="Bertulat B."/>
            <person name="Guder C."/>
            <person name="Nakamura Y."/>
            <person name="Ozbek S."/>
            <person name="Watanabe H."/>
            <person name="Khalturin K."/>
            <person name="Hemmrich G."/>
            <person name="Franke A."/>
            <person name="Augustin R."/>
            <person name="Fraune S."/>
            <person name="Hayakawa E."/>
            <person name="Hayakawa S."/>
            <person name="Hirose M."/>
            <person name="Hwang J."/>
            <person name="Ikeo K."/>
            <person name="Nishimiya-Fujisawa C."/>
            <person name="Ogura A."/>
            <person name="Takahashi T."/>
            <person name="Steinmetz P.R."/>
            <person name="Zhang X."/>
            <person name="Aufschnaiter R."/>
            <person name="Eder M.K."/>
            <person name="Gorny A.K."/>
            <person name="Salvenmoser W."/>
            <person name="Heimberg A.M."/>
            <person name="Wheeler B.M."/>
            <person name="Peterson K.J."/>
            <person name="Boettger A."/>
            <person name="Tischler P."/>
            <person name="Wolf A."/>
            <person name="Gojobori T."/>
            <person name="Remington K.A."/>
            <person name="Strausberg R.L."/>
            <person name="Venter J."/>
            <person name="Technau U."/>
            <person name="Hobmayer B."/>
            <person name="Bosch T.C."/>
            <person name="Holstein T.W."/>
            <person name="Fujisawa T."/>
            <person name="Bode H.R."/>
            <person name="David C.N."/>
            <person name="Rokhsar D.S."/>
            <person name="Steele R.E."/>
        </authorList>
    </citation>
    <scope>NUCLEOTIDE SEQUENCE</scope>
</reference>
<sequence>MLSSVVLLSYGTYGVWINDLYIPAKRGGGVHLHDLPAWVMFAAFFSAVVVMISECIDHYDRRNNEIRYQWFARVVKLVGWCFFCLSFSIQVSGYVGGLKGLGLMSAVFSVSMAFVCWLGFMFLKRDRENIARIADWRTDETTALAMTSGYPGAERFHNKAETMQYTEEPRYNESTLQSLVIKRILRNASGDYFFWMWSSDSPQYLKQITQVNAKILLKQKYAEPK</sequence>
<keyword evidence="1" id="KW-0812">Transmembrane</keyword>
<keyword evidence="1" id="KW-0472">Membrane</keyword>
<keyword evidence="1" id="KW-1133">Transmembrane helix</keyword>
<dbReference type="EMBL" id="FN543108">
    <property type="protein sequence ID" value="CBA33616.1"/>
    <property type="molecule type" value="Genomic_DNA"/>
</dbReference>
<evidence type="ECO:0000256" key="1">
    <source>
        <dbReference type="SAM" id="Phobius"/>
    </source>
</evidence>
<name>C9YGU5_CURXX</name>
<organism evidence="2">
    <name type="scientific">Curvibacter symbiont subsp. Hydra magnipapillata</name>
    <dbReference type="NCBI Taxonomy" id="667019"/>
    <lineage>
        <taxon>Bacteria</taxon>
        <taxon>Pseudomonadati</taxon>
        <taxon>Pseudomonadota</taxon>
        <taxon>Betaproteobacteria</taxon>
        <taxon>Burkholderiales</taxon>
        <taxon>Comamonadaceae</taxon>
        <taxon>Curvibacter</taxon>
    </lineage>
</organism>
<feature type="transmembrane region" description="Helical" evidence="1">
    <location>
        <begin position="77"/>
        <end position="95"/>
    </location>
</feature>
<dbReference type="AlphaFoldDB" id="C9YGU5"/>
<gene>
    <name evidence="2" type="ORF">Csp_B19950</name>
</gene>
<feature type="transmembrane region" description="Helical" evidence="1">
    <location>
        <begin position="101"/>
        <end position="123"/>
    </location>
</feature>
<protein>
    <submittedName>
        <fullName evidence="2">Uncharacterized protein</fullName>
    </submittedName>
</protein>
<accession>C9YGU5</accession>
<feature type="transmembrane region" description="Helical" evidence="1">
    <location>
        <begin position="38"/>
        <end position="56"/>
    </location>
</feature>
<evidence type="ECO:0000313" key="2">
    <source>
        <dbReference type="EMBL" id="CBA33616.1"/>
    </source>
</evidence>
<proteinExistence type="predicted"/>